<comment type="cofactor">
    <cofactor evidence="1">
        <name>Mg(2+)</name>
        <dbReference type="ChEBI" id="CHEBI:18420"/>
    </cofactor>
</comment>
<reference evidence="2" key="1">
    <citation type="submission" date="2022-09" db="EMBL/GenBank/DDBJ databases">
        <authorList>
            <person name="Duchaud E."/>
        </authorList>
    </citation>
    <scope>NUCLEOTIDE SEQUENCE</scope>
    <source>
        <strain evidence="2">TRV642</strain>
    </source>
</reference>
<keyword evidence="1" id="KW-0479">Metal-binding</keyword>
<evidence type="ECO:0000256" key="1">
    <source>
        <dbReference type="RuleBase" id="RU366034"/>
    </source>
</evidence>
<dbReference type="RefSeq" id="WP_263362800.1">
    <property type="nucleotide sequence ID" value="NZ_OX336425.1"/>
</dbReference>
<dbReference type="InterPro" id="IPR008949">
    <property type="entry name" value="Isoprenoid_synthase_dom_sf"/>
</dbReference>
<dbReference type="AlphaFoldDB" id="A0A9W4X663"/>
<gene>
    <name evidence="2" type="ORF">TRV642_1879</name>
</gene>
<dbReference type="EC" id="4.2.3.-" evidence="1"/>
<dbReference type="GO" id="GO:0046872">
    <property type="term" value="F:metal ion binding"/>
    <property type="evidence" value="ECO:0007669"/>
    <property type="project" value="UniProtKB-KW"/>
</dbReference>
<dbReference type="PANTHER" id="PTHR35201:SF4">
    <property type="entry name" value="BETA-PINACENE SYNTHASE-RELATED"/>
    <property type="match status" value="1"/>
</dbReference>
<dbReference type="InterPro" id="IPR034686">
    <property type="entry name" value="Terpene_cyclase-like_2"/>
</dbReference>
<accession>A0A9W4X663</accession>
<comment type="similarity">
    <text evidence="1">Belongs to the terpene synthase family.</text>
</comment>
<dbReference type="Pfam" id="PF19086">
    <property type="entry name" value="Terpene_syn_C_2"/>
    <property type="match status" value="1"/>
</dbReference>
<dbReference type="PANTHER" id="PTHR35201">
    <property type="entry name" value="TERPENE SYNTHASE"/>
    <property type="match status" value="1"/>
</dbReference>
<dbReference type="SUPFAM" id="SSF48576">
    <property type="entry name" value="Terpenoid synthases"/>
    <property type="match status" value="1"/>
</dbReference>
<dbReference type="Proteomes" id="UP001152749">
    <property type="component" value="Chromosome"/>
</dbReference>
<dbReference type="KEGG" id="fcs:TRV642_1879"/>
<keyword evidence="1" id="KW-0460">Magnesium</keyword>
<protein>
    <recommendedName>
        <fullName evidence="1">Terpene synthase</fullName>
        <ecNumber evidence="1">4.2.3.-</ecNumber>
    </recommendedName>
</protein>
<sequence length="340" mass="40061">MYNNLPRPEYPFLKGWEFDNNQLLSPYADQLVADTNGIMETYEMLTEENRKKYILMKPALITARMLPDASATYEHMGMCNRITIWMLLQDDFYELATRQDIESHRQRFEALWQGGPLLPGDNGILKQVALSVKELSPLMSPRWKQRCIHLFNEYFTYGMGSEAHYKAECKCPPLAEFYHIREFAVAAHPYMICQDVMHQYELPIYAQNHPVIRHLTRLNTRIMAWQNDFYTLPKEIERDTEKINLVLVLQNEYKTSLENAYAEALKISDNDIQEFHKLYEALPDFGSYHQQVQRYVAYMMAQVQGLQLYYEHDTLRYTKEVWAEPGFVPGSYSRETGNTL</sequence>
<keyword evidence="1 2" id="KW-0456">Lyase</keyword>
<proteinExistence type="inferred from homology"/>
<evidence type="ECO:0000313" key="2">
    <source>
        <dbReference type="EMBL" id="CAI2766815.1"/>
    </source>
</evidence>
<dbReference type="Gene3D" id="1.10.600.10">
    <property type="entry name" value="Farnesyl Diphosphate Synthase"/>
    <property type="match status" value="1"/>
</dbReference>
<dbReference type="GO" id="GO:0010333">
    <property type="term" value="F:terpene synthase activity"/>
    <property type="evidence" value="ECO:0007669"/>
    <property type="project" value="InterPro"/>
</dbReference>
<organism evidence="2 3">
    <name type="scientific">Flavobacterium collinsii</name>
    <dbReference type="NCBI Taxonomy" id="1114861"/>
    <lineage>
        <taxon>Bacteria</taxon>
        <taxon>Pseudomonadati</taxon>
        <taxon>Bacteroidota</taxon>
        <taxon>Flavobacteriia</taxon>
        <taxon>Flavobacteriales</taxon>
        <taxon>Flavobacteriaceae</taxon>
        <taxon>Flavobacterium</taxon>
    </lineage>
</organism>
<name>A0A9W4X663_9FLAO</name>
<dbReference type="EMBL" id="OX336425">
    <property type="protein sequence ID" value="CAI2766815.1"/>
    <property type="molecule type" value="Genomic_DNA"/>
</dbReference>
<evidence type="ECO:0000313" key="3">
    <source>
        <dbReference type="Proteomes" id="UP001152749"/>
    </source>
</evidence>